<reference evidence="1 2" key="2">
    <citation type="journal article" date="2023" name="Mol. Biol. Evol.">
        <title>Genomics of Secondarily Temperate Adaptation in the Only Non-Antarctic Icefish.</title>
        <authorList>
            <person name="Rivera-Colon A.G."/>
            <person name="Rayamajhi N."/>
            <person name="Minhas B.F."/>
            <person name="Madrigal G."/>
            <person name="Bilyk K.T."/>
            <person name="Yoon V."/>
            <person name="Hune M."/>
            <person name="Gregory S."/>
            <person name="Cheng C.H.C."/>
            <person name="Catchen J.M."/>
        </authorList>
    </citation>
    <scope>NUCLEOTIDE SEQUENCE [LARGE SCALE GENOMIC DNA]</scope>
    <source>
        <strain evidence="1">JMC-PN-2008</strain>
    </source>
</reference>
<sequence length="117" mass="13057">MKNKGWQHASVIAQWRNSPVSEQICLFFSSWRGNFVPVIAPPSSPQLLLISAFQFPPLCKGSVLTYFRLSLKLGRSRDEELLGSHFSAASGFPKACECRFKEKNMPQDDVAVKIPAS</sequence>
<protein>
    <submittedName>
        <fullName evidence="1">Uncharacterized protein</fullName>
    </submittedName>
</protein>
<gene>
    <name evidence="1" type="ORF">PBY51_015735</name>
</gene>
<reference evidence="1 2" key="1">
    <citation type="journal article" date="2023" name="Genes (Basel)">
        <title>Chromosome-Level Genome Assembly and Circadian Gene Repertoire of the Patagonia Blennie Eleginops maclovinus-The Closest Ancestral Proxy of Antarctic Cryonotothenioids.</title>
        <authorList>
            <person name="Cheng C.C."/>
            <person name="Rivera-Colon A.G."/>
            <person name="Minhas B.F."/>
            <person name="Wilson L."/>
            <person name="Rayamajhi N."/>
            <person name="Vargas-Chacoff L."/>
            <person name="Catchen J.M."/>
        </authorList>
    </citation>
    <scope>NUCLEOTIDE SEQUENCE [LARGE SCALE GENOMIC DNA]</scope>
    <source>
        <strain evidence="1">JMC-PN-2008</strain>
    </source>
</reference>
<organism evidence="1 2">
    <name type="scientific">Eleginops maclovinus</name>
    <name type="common">Patagonian blennie</name>
    <name type="synonym">Eleginus maclovinus</name>
    <dbReference type="NCBI Taxonomy" id="56733"/>
    <lineage>
        <taxon>Eukaryota</taxon>
        <taxon>Metazoa</taxon>
        <taxon>Chordata</taxon>
        <taxon>Craniata</taxon>
        <taxon>Vertebrata</taxon>
        <taxon>Euteleostomi</taxon>
        <taxon>Actinopterygii</taxon>
        <taxon>Neopterygii</taxon>
        <taxon>Teleostei</taxon>
        <taxon>Neoteleostei</taxon>
        <taxon>Acanthomorphata</taxon>
        <taxon>Eupercaria</taxon>
        <taxon>Perciformes</taxon>
        <taxon>Notothenioidei</taxon>
        <taxon>Eleginopidae</taxon>
        <taxon>Eleginops</taxon>
    </lineage>
</organism>
<proteinExistence type="predicted"/>
<accession>A0AAN7XJE3</accession>
<dbReference type="EMBL" id="JAUZQC010000010">
    <property type="protein sequence ID" value="KAK5864498.1"/>
    <property type="molecule type" value="Genomic_DNA"/>
</dbReference>
<evidence type="ECO:0000313" key="2">
    <source>
        <dbReference type="Proteomes" id="UP001346869"/>
    </source>
</evidence>
<evidence type="ECO:0000313" key="1">
    <source>
        <dbReference type="EMBL" id="KAK5864498.1"/>
    </source>
</evidence>
<dbReference type="AlphaFoldDB" id="A0AAN7XJE3"/>
<keyword evidence="2" id="KW-1185">Reference proteome</keyword>
<dbReference type="Proteomes" id="UP001346869">
    <property type="component" value="Unassembled WGS sequence"/>
</dbReference>
<name>A0AAN7XJE3_ELEMC</name>
<comment type="caution">
    <text evidence="1">The sequence shown here is derived from an EMBL/GenBank/DDBJ whole genome shotgun (WGS) entry which is preliminary data.</text>
</comment>